<protein>
    <recommendedName>
        <fullName evidence="4">Cysteine protease ATG4D</fullName>
    </recommendedName>
</protein>
<reference evidence="2" key="1">
    <citation type="journal article" date="1999" name="Methods Enzymol.">
        <title>High-efficiency full-length cDNA cloning.</title>
        <authorList>
            <person name="Carninci P."/>
            <person name="Hayashizaki Y."/>
        </authorList>
    </citation>
    <scope>NUCLEOTIDE SEQUENCE</scope>
    <source>
        <strain evidence="2">C57BL/6J</strain>
        <tissue evidence="2">Thymus</tissue>
    </source>
</reference>
<sequence>MNSVSPAAAQYRSGSSEDARRADCRRPRGQTRIPDPSNLGPSGSGVAALGSSGTDPAEPDEVDKFKAKFLTAWNNVKYGEEGVHWSRVSEGSEQKKPNLYPVLWMSPSRRSHKQVLRPSQSWTWGRLNGKGFQAPPIAPV</sequence>
<proteinExistence type="evidence at transcript level"/>
<accession>Q78QY6</accession>
<feature type="region of interest" description="Disordered" evidence="1">
    <location>
        <begin position="1"/>
        <end position="60"/>
    </location>
</feature>
<organism evidence="2">
    <name type="scientific">Mus musculus</name>
    <name type="common">Mouse</name>
    <dbReference type="NCBI Taxonomy" id="10090"/>
    <lineage>
        <taxon>Eukaryota</taxon>
        <taxon>Metazoa</taxon>
        <taxon>Chordata</taxon>
        <taxon>Craniata</taxon>
        <taxon>Vertebrata</taxon>
        <taxon>Euteleostomi</taxon>
        <taxon>Mammalia</taxon>
        <taxon>Eutheria</taxon>
        <taxon>Euarchontoglires</taxon>
        <taxon>Glires</taxon>
        <taxon>Rodentia</taxon>
        <taxon>Myomorpha</taxon>
        <taxon>Muroidea</taxon>
        <taxon>Muridae</taxon>
        <taxon>Murinae</taxon>
        <taxon>Mus</taxon>
        <taxon>Mus</taxon>
    </lineage>
</organism>
<reference evidence="2" key="2">
    <citation type="journal article" date="2000" name="Genome Res.">
        <title>Normalization and subtraction of cap-trapper-selected cDNAs to prepare full-length cDNA libraries for rapid discovery of new genes.</title>
        <authorList>
            <person name="Carninci P."/>
            <person name="Shibata Y."/>
            <person name="Hayatsu N."/>
            <person name="Sugahara Y."/>
            <person name="Shibata K."/>
            <person name="Itoh M."/>
            <person name="Konno H."/>
            <person name="Okazaki Y."/>
            <person name="Muramatsu M."/>
            <person name="Hayashizaki Y."/>
        </authorList>
    </citation>
    <scope>NUCLEOTIDE SEQUENCE</scope>
    <source>
        <strain evidence="2">C57BL/6J</strain>
        <tissue evidence="2">Thymus</tissue>
    </source>
</reference>
<evidence type="ECO:0000313" key="2">
    <source>
        <dbReference type="EMBL" id="BAC37886.1"/>
    </source>
</evidence>
<dbReference type="AlphaFoldDB" id="Q78QY6"/>
<dbReference type="MGI" id="MGI:2444308">
    <property type="gene designation" value="Atg4d"/>
</dbReference>
<feature type="compositionally biased region" description="Low complexity" evidence="1">
    <location>
        <begin position="39"/>
        <end position="53"/>
    </location>
</feature>
<evidence type="ECO:0000256" key="1">
    <source>
        <dbReference type="SAM" id="MobiDB-lite"/>
    </source>
</evidence>
<reference evidence="2" key="5">
    <citation type="journal article" date="2002" name="Nature">
        <title>Analysis of the mouse transcriptome based on functional annotation of 60,770 full-length cDNAs.</title>
        <authorList>
            <consortium name="The FANTOM Consortium and the RIKEN Genome Exploration Research Group Phase I and II Team"/>
        </authorList>
    </citation>
    <scope>NUCLEOTIDE SEQUENCE</scope>
    <source>
        <strain evidence="2">C57BL/6J</strain>
        <tissue evidence="2">Thymus</tissue>
    </source>
</reference>
<dbReference type="AGR" id="MGI:2444308"/>
<evidence type="ECO:0008006" key="4">
    <source>
        <dbReference type="Google" id="ProtNLM"/>
    </source>
</evidence>
<dbReference type="EMBL" id="AK080353">
    <property type="protein sequence ID" value="BAC37886.1"/>
    <property type="molecule type" value="mRNA"/>
</dbReference>
<gene>
    <name evidence="3" type="primary">Atg4d</name>
    <name evidence="3" type="synonym">Atg4dl</name>
</gene>
<name>Q78QY6_MOUSE</name>
<reference evidence="2" key="7">
    <citation type="journal article" date="2005" name="Science">
        <title>The Transcriptional Landscape of the Mammalian Genome.</title>
        <authorList>
            <consortium name="The FANTOM Consortium"/>
            <consortium name="Riken Genome Exploration Research Group and Genome Science Group (Genome Network Project Core Group)"/>
        </authorList>
    </citation>
    <scope>NUCLEOTIDE SEQUENCE</scope>
    <source>
        <strain evidence="2">C57BL/6J</strain>
        <tissue evidence="2">Thymus</tissue>
    </source>
</reference>
<reference evidence="2" key="8">
    <citation type="journal article" date="2005" name="Science">
        <title>Antisense Transcription in the Mammalian Transcriptome.</title>
        <authorList>
            <consortium name="RIKEN Genome Exploration Research Group and Genome Science Group (Genome Network Project Core Group) and the FANTOM Consortium"/>
        </authorList>
    </citation>
    <scope>NUCLEOTIDE SEQUENCE</scope>
    <source>
        <strain evidence="2">C57BL/6J</strain>
        <tissue evidence="2">Thymus</tissue>
    </source>
</reference>
<evidence type="ECO:0000313" key="3">
    <source>
        <dbReference type="MGI" id="MGI:2444308"/>
    </source>
</evidence>
<reference evidence="2" key="3">
    <citation type="journal article" date="2000" name="Genome Res.">
        <title>RIKEN integrated sequence analysis (RISA) system--384-format sequencing pipeline with 384 multicapillary sequencer.</title>
        <authorList>
            <person name="Shibata K."/>
            <person name="Itoh M."/>
            <person name="Aizawa K."/>
            <person name="Nagaoka S."/>
            <person name="Sasaki N."/>
            <person name="Carninci P."/>
            <person name="Konno H."/>
            <person name="Akiyama J."/>
            <person name="Nishi K."/>
            <person name="Kitsunai T."/>
            <person name="Tashiro H."/>
            <person name="Itoh M."/>
            <person name="Sumi N."/>
            <person name="Ishii Y."/>
            <person name="Nakamura S."/>
            <person name="Hazama M."/>
            <person name="Nishine T."/>
            <person name="Harada A."/>
            <person name="Yamamoto R."/>
            <person name="Matsumoto H."/>
            <person name="Sakaguchi S."/>
            <person name="Ikegami T."/>
            <person name="Kashiwagi K."/>
            <person name="Fujiwake S."/>
            <person name="Inoue K."/>
            <person name="Togawa Y."/>
            <person name="Izawa M."/>
            <person name="Ohara E."/>
            <person name="Watahiki M."/>
            <person name="Yoneda Y."/>
            <person name="Ishikawa T."/>
            <person name="Ozawa K."/>
            <person name="Tanaka T."/>
            <person name="Matsuura S."/>
            <person name="Kawai J."/>
            <person name="Okazaki Y."/>
            <person name="Muramatsu M."/>
            <person name="Inoue Y."/>
            <person name="Kira A."/>
            <person name="Hayashizaki Y."/>
        </authorList>
    </citation>
    <scope>NUCLEOTIDE SEQUENCE</scope>
    <source>
        <strain evidence="2">C57BL/6J</strain>
        <tissue evidence="2">Thymus</tissue>
    </source>
</reference>
<reference evidence="2" key="6">
    <citation type="submission" date="2002-04" db="EMBL/GenBank/DDBJ databases">
        <authorList>
            <person name="Adachi J."/>
            <person name="Aizawa K."/>
            <person name="Akimura T."/>
            <person name="Arakawa T."/>
            <person name="Bono H."/>
            <person name="Carninci P."/>
            <person name="Fukuda S."/>
            <person name="Furuno M."/>
            <person name="Hanagaki T."/>
            <person name="Hara A."/>
            <person name="Hashizume W."/>
            <person name="Hayashida K."/>
            <person name="Hayatsu N."/>
            <person name="Hiramoto K."/>
            <person name="Hiraoka T."/>
            <person name="Hirozane T."/>
            <person name="Hori F."/>
            <person name="Imotani K."/>
            <person name="Ishii Y."/>
            <person name="Itoh M."/>
            <person name="Kagawa I."/>
            <person name="Kasukawa T."/>
            <person name="Katoh H."/>
            <person name="Kawai J."/>
            <person name="Kojima Y."/>
            <person name="Kondo S."/>
            <person name="Konno H."/>
            <person name="Kouda M."/>
            <person name="Koya S."/>
            <person name="Kurihara C."/>
            <person name="Matsuyama T."/>
            <person name="Miyazaki A."/>
            <person name="Murata M."/>
            <person name="Nakamura M."/>
            <person name="Nishi K."/>
            <person name="Nomura K."/>
            <person name="Numazaki R."/>
            <person name="Ohno M."/>
            <person name="Ohsato N."/>
            <person name="Okazaki Y."/>
            <person name="Saito R."/>
            <person name="Saitoh H."/>
            <person name="Sakai C."/>
            <person name="Sakai K."/>
            <person name="Sakazume N."/>
            <person name="Sano H."/>
            <person name="Sasaki D."/>
            <person name="Shibata K."/>
            <person name="Shinagawa A."/>
            <person name="Shiraki T."/>
            <person name="Sogabe Y."/>
            <person name="Tagami M."/>
            <person name="Tagawa A."/>
            <person name="Takahashi F."/>
            <person name="Takaku-Akahira S."/>
            <person name="Takeda Y."/>
            <person name="Tanaka T."/>
            <person name="Tomaru A."/>
            <person name="Toya T."/>
            <person name="Yasunishi A."/>
            <person name="Muramatsu M."/>
            <person name="Hayashizaki Y."/>
        </authorList>
    </citation>
    <scope>NUCLEOTIDE SEQUENCE</scope>
    <source>
        <strain evidence="2">C57BL/6J</strain>
        <tissue evidence="2">Thymus</tissue>
    </source>
</reference>
<reference evidence="2" key="4">
    <citation type="journal article" date="2001" name="Nature">
        <title>Functional annotation of a full-length mouse cDNA collection.</title>
        <authorList>
            <consortium name="The RIKEN Genome Exploration Research Group Phase II Team and the FANTOM Consortium"/>
        </authorList>
    </citation>
    <scope>NUCLEOTIDE SEQUENCE</scope>
    <source>
        <strain evidence="2">C57BL/6J</strain>
        <tissue evidence="2">Thymus</tissue>
    </source>
</reference>
<feature type="compositionally biased region" description="Basic and acidic residues" evidence="1">
    <location>
        <begin position="15"/>
        <end position="26"/>
    </location>
</feature>